<feature type="repeat" description="WD" evidence="3">
    <location>
        <begin position="68"/>
        <end position="109"/>
    </location>
</feature>
<sequence length="421" mass="46126">MSEEEKMQGDSPEQPEFVETQDVEEVVQDDDQQQTSPQPGENISGNDVKMNEDGNIEIDMSNNSNAYFDQHTDSIFTIATHPTLPLAVSGGGDNVAYLWTTHTSPTRLAGKLEGYTESVIASEFTPDGKFLVTGDMTGKILIHKATKRGQVWVPYGELQQVEEISWITMHPKEDIFAFGATDGSVWAYQIGANKEISLIFTGYSHSLDCTAGEFFDVNNNFGELKLATACEDGTIIGWNCYTSNQLFHIHTAELKGITPPWVTLSVYSNTGKIAAVGSRDSHVAIVNLETGTVVKVITALTPKDTDDVFDASIEGVSWCKSLPLLALGLVSGDVFIIDTRTWQVRKKMKCQDAITKLTFFKDTPFLLGSSMEGKVYKWDARTGSVIQSYTGHHMGVLDFAIDCADRLVTAGDDGVSLVFTI</sequence>
<dbReference type="PANTHER" id="PTHR19857:SF8">
    <property type="entry name" value="ANGIO-ASSOCIATED MIGRATORY CELL PROTEIN"/>
    <property type="match status" value="1"/>
</dbReference>
<organism evidence="6 7">
    <name type="scientific">Dekkera bruxellensis</name>
    <name type="common">Brettanomyces custersii</name>
    <dbReference type="NCBI Taxonomy" id="5007"/>
    <lineage>
        <taxon>Eukaryota</taxon>
        <taxon>Fungi</taxon>
        <taxon>Dikarya</taxon>
        <taxon>Ascomycota</taxon>
        <taxon>Saccharomycotina</taxon>
        <taxon>Pichiomycetes</taxon>
        <taxon>Pichiales</taxon>
        <taxon>Pichiaceae</taxon>
        <taxon>Brettanomyces</taxon>
    </lineage>
</organism>
<feature type="compositionally biased region" description="Acidic residues" evidence="4">
    <location>
        <begin position="19"/>
        <end position="32"/>
    </location>
</feature>
<evidence type="ECO:0000256" key="2">
    <source>
        <dbReference type="ARBA" id="ARBA00022737"/>
    </source>
</evidence>
<dbReference type="InterPro" id="IPR001680">
    <property type="entry name" value="WD40_rpt"/>
</dbReference>
<dbReference type="PANTHER" id="PTHR19857">
    <property type="entry name" value="MITOCHONDRIAL DIVISION PROTEIN 1-RELATED"/>
    <property type="match status" value="1"/>
</dbReference>
<keyword evidence="7" id="KW-1185">Reference proteome</keyword>
<feature type="region of interest" description="Disordered" evidence="4">
    <location>
        <begin position="1"/>
        <end position="57"/>
    </location>
</feature>
<dbReference type="SUPFAM" id="SSF50978">
    <property type="entry name" value="WD40 repeat-like"/>
    <property type="match status" value="1"/>
</dbReference>
<keyword evidence="2" id="KW-0677">Repeat</keyword>
<dbReference type="EMBL" id="CABFWN010000004">
    <property type="protein sequence ID" value="VUG19268.1"/>
    <property type="molecule type" value="Genomic_DNA"/>
</dbReference>
<evidence type="ECO:0000313" key="5">
    <source>
        <dbReference type="EMBL" id="KAF6014796.1"/>
    </source>
</evidence>
<gene>
    <name evidence="6" type="primary">SQT1</name>
    <name evidence="6" type="ORF">DEBR0S4_14576G</name>
    <name evidence="5" type="ORF">HII12_001213</name>
</gene>
<dbReference type="InterPro" id="IPR015943">
    <property type="entry name" value="WD40/YVTN_repeat-like_dom_sf"/>
</dbReference>
<evidence type="ECO:0000313" key="7">
    <source>
        <dbReference type="Proteomes" id="UP000478008"/>
    </source>
</evidence>
<accession>A0A7D9H2S1</accession>
<dbReference type="AlphaFoldDB" id="A0A7D9H2S1"/>
<evidence type="ECO:0000256" key="3">
    <source>
        <dbReference type="PROSITE-ProRule" id="PRU00221"/>
    </source>
</evidence>
<dbReference type="Pfam" id="PF00400">
    <property type="entry name" value="WD40"/>
    <property type="match status" value="2"/>
</dbReference>
<keyword evidence="1 3" id="KW-0853">WD repeat</keyword>
<dbReference type="Proteomes" id="UP000478008">
    <property type="component" value="Unassembled WGS sequence"/>
</dbReference>
<evidence type="ECO:0000256" key="1">
    <source>
        <dbReference type="ARBA" id="ARBA00022574"/>
    </source>
</evidence>
<evidence type="ECO:0000313" key="8">
    <source>
        <dbReference type="Proteomes" id="UP000568158"/>
    </source>
</evidence>
<dbReference type="InterPro" id="IPR051179">
    <property type="entry name" value="WD_repeat_multifunction"/>
</dbReference>
<dbReference type="InterPro" id="IPR036322">
    <property type="entry name" value="WD40_repeat_dom_sf"/>
</dbReference>
<dbReference type="SMART" id="SM00320">
    <property type="entry name" value="WD40"/>
    <property type="match status" value="8"/>
</dbReference>
<dbReference type="EMBL" id="JABCYN010000012">
    <property type="protein sequence ID" value="KAF6014796.1"/>
    <property type="molecule type" value="Genomic_DNA"/>
</dbReference>
<proteinExistence type="predicted"/>
<feature type="compositionally biased region" description="Polar residues" evidence="4">
    <location>
        <begin position="36"/>
        <end position="45"/>
    </location>
</feature>
<reference evidence="6 7" key="1">
    <citation type="submission" date="2019-07" db="EMBL/GenBank/DDBJ databases">
        <authorList>
            <person name="Friedrich A."/>
            <person name="Schacherer J."/>
        </authorList>
    </citation>
    <scope>NUCLEOTIDE SEQUENCE [LARGE SCALE GENOMIC DNA]</scope>
</reference>
<dbReference type="Proteomes" id="UP000568158">
    <property type="component" value="Unassembled WGS sequence"/>
</dbReference>
<dbReference type="PROSITE" id="PS50082">
    <property type="entry name" value="WD_REPEATS_2"/>
    <property type="match status" value="1"/>
</dbReference>
<dbReference type="Gene3D" id="2.130.10.10">
    <property type="entry name" value="YVTN repeat-like/Quinoprotein amine dehydrogenase"/>
    <property type="match status" value="1"/>
</dbReference>
<evidence type="ECO:0000256" key="4">
    <source>
        <dbReference type="SAM" id="MobiDB-lite"/>
    </source>
</evidence>
<evidence type="ECO:0000313" key="6">
    <source>
        <dbReference type="EMBL" id="VUG19268.1"/>
    </source>
</evidence>
<protein>
    <submittedName>
        <fullName evidence="6">DEBR0S4_14576g1_1</fullName>
    </submittedName>
</protein>
<name>A0A7D9H2S1_DEKBR</name>
<reference evidence="5 8" key="2">
    <citation type="journal article" date="2020" name="Appl. Microbiol. Biotechnol.">
        <title>Targeted gene deletion in Brettanomyces bruxellensis with an expression-free CRISPR-Cas9 system.</title>
        <authorList>
            <person name="Varela C."/>
            <person name="Bartel C."/>
            <person name="Onetto C."/>
            <person name="Borneman A."/>
        </authorList>
    </citation>
    <scope>NUCLEOTIDE SEQUENCE [LARGE SCALE GENOMIC DNA]</scope>
    <source>
        <strain evidence="5 8">AWRI1613</strain>
    </source>
</reference>